<evidence type="ECO:0000256" key="1">
    <source>
        <dbReference type="SAM" id="Phobius"/>
    </source>
</evidence>
<name>A0A2I2MGN1_9BACT</name>
<dbReference type="AlphaFoldDB" id="A0A2I2MGN1"/>
<dbReference type="GO" id="GO:0016746">
    <property type="term" value="F:acyltransferase activity"/>
    <property type="evidence" value="ECO:0007669"/>
    <property type="project" value="UniProtKB-KW"/>
</dbReference>
<evidence type="ECO:0000313" key="2">
    <source>
        <dbReference type="EMBL" id="SOU92356.1"/>
    </source>
</evidence>
<keyword evidence="2" id="KW-0449">Lipoprotein</keyword>
<feature type="transmembrane region" description="Helical" evidence="1">
    <location>
        <begin position="118"/>
        <end position="137"/>
    </location>
</feature>
<organism evidence="2">
    <name type="scientific">Leptospirillum ferriphilum</name>
    <dbReference type="NCBI Taxonomy" id="178606"/>
    <lineage>
        <taxon>Bacteria</taxon>
        <taxon>Pseudomonadati</taxon>
        <taxon>Nitrospirota</taxon>
        <taxon>Nitrospiria</taxon>
        <taxon>Nitrospirales</taxon>
        <taxon>Nitrospiraceae</taxon>
        <taxon>Leptospirillum</taxon>
    </lineage>
</organism>
<proteinExistence type="predicted"/>
<feature type="transmembrane region" description="Helical" evidence="1">
    <location>
        <begin position="184"/>
        <end position="202"/>
    </location>
</feature>
<reference evidence="2" key="1">
    <citation type="submission" date="2017-12" db="EMBL/GenBank/DDBJ databases">
        <authorList>
            <consortium name="SysMetEx"/>
        </authorList>
    </citation>
    <scope>NUCLEOTIDE SEQUENCE</scope>
    <source>
        <strain evidence="2">Pb_238</strain>
    </source>
</reference>
<feature type="transmembrane region" description="Helical" evidence="1">
    <location>
        <begin position="158"/>
        <end position="178"/>
    </location>
</feature>
<dbReference type="EMBL" id="LT966316">
    <property type="protein sequence ID" value="SOU92356.1"/>
    <property type="molecule type" value="Genomic_DNA"/>
</dbReference>
<keyword evidence="2" id="KW-0808">Transferase</keyword>
<feature type="transmembrane region" description="Helical" evidence="1">
    <location>
        <begin position="95"/>
        <end position="112"/>
    </location>
</feature>
<sequence length="411" mass="46262">MLEKLEDQEIKKQIRNNEGIKEFLENTILFIVGLTSGWMVSRQLNPLGGFVFLLGWATGKTWKNGLSLAAGYYIVITELLPILIRRTTETGMAMAYIEAFVMALLLSIPWSLSSRSILEKSVLMVMSGLILPMIPWLKNFGFCSPFYSAGYMFPGTGYIGFFLEILLVFLIVTISISGKRVVDLKITGLIGLIVCSSVWMNTENRVMKAPRGWSAINTKGVKWSMKNDQKVTFQNLSLAVRKAEKTDVVILPEISLGEFFKQKNEWLNMIGRILARHGKVVIGNGYQMESKKKAVKVVMILGRKNGTEEVQANVPAPLVEWNPFGKITVEMGSGEEFARVKGKKILFSVCWEDVLIGNMLDHEWWVKPDIIISQESDWFTENSTAEKLQEMEIGLMSKLFALPLLRSVNGV</sequence>
<keyword evidence="1" id="KW-0812">Transmembrane</keyword>
<feature type="transmembrane region" description="Helical" evidence="1">
    <location>
        <begin position="61"/>
        <end position="83"/>
    </location>
</feature>
<protein>
    <submittedName>
        <fullName evidence="2">Apolipoprotein N-acyltransferase</fullName>
    </submittedName>
</protein>
<keyword evidence="1" id="KW-0472">Membrane</keyword>
<keyword evidence="1" id="KW-1133">Transmembrane helix</keyword>
<dbReference type="RefSeq" id="WP_152559043.1">
    <property type="nucleotide sequence ID" value="NZ_JPGK01000005.1"/>
</dbReference>
<gene>
    <name evidence="2" type="ORF">LFTS_00983</name>
</gene>
<accession>A0A2I2MGN1</accession>
<keyword evidence="2" id="KW-0012">Acyltransferase</keyword>